<dbReference type="OrthoDB" id="9798935at2"/>
<organism evidence="4 5">
    <name type="scientific">Caldibacillus debilis</name>
    <dbReference type="NCBI Taxonomy" id="301148"/>
    <lineage>
        <taxon>Bacteria</taxon>
        <taxon>Bacillati</taxon>
        <taxon>Bacillota</taxon>
        <taxon>Bacilli</taxon>
        <taxon>Bacillales</taxon>
        <taxon>Bacillaceae</taxon>
        <taxon>Caldibacillus</taxon>
    </lineage>
</organism>
<evidence type="ECO:0000256" key="2">
    <source>
        <dbReference type="SAM" id="Phobius"/>
    </source>
</evidence>
<sequence>MNIENGLLPKARSKAKQSFISAGVIISFTIIGILFHEGTKKTVAVSIDGKVQEVSTDAKNVQELLDDLNVDVKKNDYVYPSLDTELKENMKIVWKPAVQVVINIDGEKQKAWTTAETVGQLLDQYKIDLGKHDVINFTEQSSLANNLEIKINRAFEVQLIDGGKSRKVWSPSTTVADFLRQQGIALNENDRVEPGLNEKLTRNSKVSVIRVEKVTDVVEEPIHYAVITKKDSRIPYGEQRIIQGGKTGIKEKKYEVVYENGKIVSKKLISEKIVEKPQDKIVAVGAKKIIRTASRGNADAKEFFVTATAYTANCSGCSGRTATGINLMANPDIKLIAVDPRIIPLGTKVYVEGYGYAIAGDTGNKIKGYKIDLFFPSKQQAWRWGVRKVKIRIIK</sequence>
<dbReference type="RefSeq" id="WP_082798509.1">
    <property type="nucleotide sequence ID" value="NZ_LQYT01000045.1"/>
</dbReference>
<dbReference type="PANTHER" id="PTHR39160">
    <property type="entry name" value="CELL WALL-BINDING PROTEIN YOCH"/>
    <property type="match status" value="1"/>
</dbReference>
<dbReference type="PATRIC" id="fig|301148.3.peg.3626"/>
<accession>A0A150M2I4</accession>
<dbReference type="InterPro" id="IPR036908">
    <property type="entry name" value="RlpA-like_sf"/>
</dbReference>
<evidence type="ECO:0000313" key="4">
    <source>
        <dbReference type="EMBL" id="KYD18800.1"/>
    </source>
</evidence>
<dbReference type="Pfam" id="PF07501">
    <property type="entry name" value="G5"/>
    <property type="match status" value="1"/>
</dbReference>
<dbReference type="CDD" id="cd22786">
    <property type="entry name" value="DPBB_YuiC-like"/>
    <property type="match status" value="1"/>
</dbReference>
<dbReference type="GO" id="GO:0009254">
    <property type="term" value="P:peptidoglycan turnover"/>
    <property type="evidence" value="ECO:0007669"/>
    <property type="project" value="InterPro"/>
</dbReference>
<reference evidence="4 5" key="1">
    <citation type="submission" date="2016-01" db="EMBL/GenBank/DDBJ databases">
        <title>Draft Genome Sequences of Seven Thermophilic Sporeformers Isolated from Foods.</title>
        <authorList>
            <person name="Berendsen E.M."/>
            <person name="Wells-Bennik M.H."/>
            <person name="Krawcyk A.O."/>
            <person name="De Jong A."/>
            <person name="Holsappel S."/>
            <person name="Eijlander R.T."/>
            <person name="Kuipers O.P."/>
        </authorList>
    </citation>
    <scope>NUCLEOTIDE SEQUENCE [LARGE SCALE GENOMIC DNA]</scope>
    <source>
        <strain evidence="4 5">B4135</strain>
    </source>
</reference>
<evidence type="ECO:0000259" key="3">
    <source>
        <dbReference type="PROSITE" id="PS51109"/>
    </source>
</evidence>
<dbReference type="Pfam" id="PF03990">
    <property type="entry name" value="DUF348"/>
    <property type="match status" value="3"/>
</dbReference>
<keyword evidence="2" id="KW-0472">Membrane</keyword>
<evidence type="ECO:0000256" key="1">
    <source>
        <dbReference type="ARBA" id="ARBA00022729"/>
    </source>
</evidence>
<keyword evidence="1" id="KW-0732">Signal</keyword>
<name>A0A150M2I4_9BACI</name>
<dbReference type="InterPro" id="IPR051933">
    <property type="entry name" value="Resuscitation_pf_RpfB"/>
</dbReference>
<comment type="caution">
    <text evidence="4">The sequence shown here is derived from an EMBL/GenBank/DDBJ whole genome shotgun (WGS) entry which is preliminary data.</text>
</comment>
<keyword evidence="2" id="KW-0812">Transmembrane</keyword>
<dbReference type="EMBL" id="LQYT01000045">
    <property type="protein sequence ID" value="KYD18800.1"/>
    <property type="molecule type" value="Genomic_DNA"/>
</dbReference>
<protein>
    <recommendedName>
        <fullName evidence="3">G5 domain-containing protein</fullName>
    </recommendedName>
</protein>
<dbReference type="InterPro" id="IPR010611">
    <property type="entry name" value="3D_dom"/>
</dbReference>
<dbReference type="Pfam" id="PF06725">
    <property type="entry name" value="3D"/>
    <property type="match status" value="1"/>
</dbReference>
<gene>
    <name evidence="4" type="ORF">B4135_0027</name>
</gene>
<dbReference type="GO" id="GO:0004553">
    <property type="term" value="F:hydrolase activity, hydrolyzing O-glycosyl compounds"/>
    <property type="evidence" value="ECO:0007669"/>
    <property type="project" value="InterPro"/>
</dbReference>
<feature type="domain" description="G5" evidence="3">
    <location>
        <begin position="208"/>
        <end position="288"/>
    </location>
</feature>
<evidence type="ECO:0000313" key="5">
    <source>
        <dbReference type="Proteomes" id="UP000075683"/>
    </source>
</evidence>
<dbReference type="Gene3D" id="2.20.230.10">
    <property type="entry name" value="Resuscitation-promoting factor rpfb"/>
    <property type="match status" value="1"/>
</dbReference>
<dbReference type="InterPro" id="IPR011098">
    <property type="entry name" value="G5_dom"/>
</dbReference>
<dbReference type="GO" id="GO:0019867">
    <property type="term" value="C:outer membrane"/>
    <property type="evidence" value="ECO:0007669"/>
    <property type="project" value="InterPro"/>
</dbReference>
<dbReference type="STRING" id="301148.B4135_0027"/>
<dbReference type="SMART" id="SM01208">
    <property type="entry name" value="G5"/>
    <property type="match status" value="1"/>
</dbReference>
<dbReference type="SUPFAM" id="SSF50685">
    <property type="entry name" value="Barwin-like endoglucanases"/>
    <property type="match status" value="1"/>
</dbReference>
<keyword evidence="2" id="KW-1133">Transmembrane helix</keyword>
<dbReference type="PANTHER" id="PTHR39160:SF4">
    <property type="entry name" value="RESUSCITATION-PROMOTING FACTOR RPFB"/>
    <property type="match status" value="1"/>
</dbReference>
<feature type="transmembrane region" description="Helical" evidence="2">
    <location>
        <begin position="18"/>
        <end position="36"/>
    </location>
</feature>
<dbReference type="Proteomes" id="UP000075683">
    <property type="component" value="Unassembled WGS sequence"/>
</dbReference>
<proteinExistence type="predicted"/>
<dbReference type="AlphaFoldDB" id="A0A150M2I4"/>
<dbReference type="PROSITE" id="PS51109">
    <property type="entry name" value="G5"/>
    <property type="match status" value="1"/>
</dbReference>
<dbReference type="InterPro" id="IPR007137">
    <property type="entry name" value="DUF348"/>
</dbReference>
<dbReference type="Gene3D" id="2.40.40.10">
    <property type="entry name" value="RlpA-like domain"/>
    <property type="match status" value="1"/>
</dbReference>